<evidence type="ECO:0000313" key="2">
    <source>
        <dbReference type="EMBL" id="MDR6238489.1"/>
    </source>
</evidence>
<protein>
    <submittedName>
        <fullName evidence="2">Membrane protein</fullName>
    </submittedName>
</protein>
<gene>
    <name evidence="2" type="ORF">HNQ88_001526</name>
</gene>
<dbReference type="RefSeq" id="WP_309938000.1">
    <property type="nucleotide sequence ID" value="NZ_AP025305.1"/>
</dbReference>
<keyword evidence="3" id="KW-1185">Reference proteome</keyword>
<evidence type="ECO:0000313" key="3">
    <source>
        <dbReference type="Proteomes" id="UP001185092"/>
    </source>
</evidence>
<reference evidence="2" key="1">
    <citation type="submission" date="2023-07" db="EMBL/GenBank/DDBJ databases">
        <title>Genomic Encyclopedia of Type Strains, Phase IV (KMG-IV): sequencing the most valuable type-strain genomes for metagenomic binning, comparative biology and taxonomic classification.</title>
        <authorList>
            <person name="Goeker M."/>
        </authorList>
    </citation>
    <scope>NUCLEOTIDE SEQUENCE</scope>
    <source>
        <strain evidence="2">DSM 26174</strain>
    </source>
</reference>
<sequence>MPELVKTERNYSKAIWILSIGINLLIGLAYFIPTITLSQSYDFSYIPKLNATLNGLTFLSLLGALISIKLKKLTLHRNFIFAALGFTGIFLGSYLLYHFTTPSTAYGGVGMIKVVYLFILITHILLAALIVPLALVSIARGLNMKTEKHKKIARWVMPIWLYVSLTGVVIYLMISPYY</sequence>
<keyword evidence="1" id="KW-0472">Membrane</keyword>
<feature type="transmembrane region" description="Helical" evidence="1">
    <location>
        <begin position="45"/>
        <end position="66"/>
    </location>
</feature>
<dbReference type="Pfam" id="PF04238">
    <property type="entry name" value="DUF420"/>
    <property type="match status" value="1"/>
</dbReference>
<dbReference type="EMBL" id="JAVDQD010000002">
    <property type="protein sequence ID" value="MDR6238489.1"/>
    <property type="molecule type" value="Genomic_DNA"/>
</dbReference>
<feature type="transmembrane region" description="Helical" evidence="1">
    <location>
        <begin position="159"/>
        <end position="177"/>
    </location>
</feature>
<feature type="transmembrane region" description="Helical" evidence="1">
    <location>
        <begin position="78"/>
        <end position="97"/>
    </location>
</feature>
<dbReference type="PANTHER" id="PTHR37692">
    <property type="entry name" value="HYPOTHETICAL MEMBRANE SPANNING PROTEIN"/>
    <property type="match status" value="1"/>
</dbReference>
<dbReference type="Proteomes" id="UP001185092">
    <property type="component" value="Unassembled WGS sequence"/>
</dbReference>
<keyword evidence="1" id="KW-0812">Transmembrane</keyword>
<keyword evidence="1" id="KW-1133">Transmembrane helix</keyword>
<feature type="transmembrane region" description="Helical" evidence="1">
    <location>
        <begin position="14"/>
        <end position="33"/>
    </location>
</feature>
<name>A0AAE3XNT4_9BACT</name>
<dbReference type="PANTHER" id="PTHR37692:SF1">
    <property type="entry name" value="DUF420 DOMAIN-CONTAINING PROTEIN"/>
    <property type="match status" value="1"/>
</dbReference>
<feature type="transmembrane region" description="Helical" evidence="1">
    <location>
        <begin position="117"/>
        <end position="138"/>
    </location>
</feature>
<dbReference type="InterPro" id="IPR007352">
    <property type="entry name" value="DUF420"/>
</dbReference>
<evidence type="ECO:0000256" key="1">
    <source>
        <dbReference type="SAM" id="Phobius"/>
    </source>
</evidence>
<organism evidence="2 3">
    <name type="scientific">Aureibacter tunicatorum</name>
    <dbReference type="NCBI Taxonomy" id="866807"/>
    <lineage>
        <taxon>Bacteria</taxon>
        <taxon>Pseudomonadati</taxon>
        <taxon>Bacteroidota</taxon>
        <taxon>Cytophagia</taxon>
        <taxon>Cytophagales</taxon>
        <taxon>Persicobacteraceae</taxon>
        <taxon>Aureibacter</taxon>
    </lineage>
</organism>
<accession>A0AAE3XNT4</accession>
<dbReference type="AlphaFoldDB" id="A0AAE3XNT4"/>
<comment type="caution">
    <text evidence="2">The sequence shown here is derived from an EMBL/GenBank/DDBJ whole genome shotgun (WGS) entry which is preliminary data.</text>
</comment>
<proteinExistence type="predicted"/>